<dbReference type="EMBL" id="FONW01000010">
    <property type="protein sequence ID" value="SFF58649.1"/>
    <property type="molecule type" value="Genomic_DNA"/>
</dbReference>
<dbReference type="SUPFAM" id="SSF53649">
    <property type="entry name" value="Alkaline phosphatase-like"/>
    <property type="match status" value="1"/>
</dbReference>
<name>A0A1I2JWS8_9BACT</name>
<accession>A0A1I2JWS8</accession>
<dbReference type="Pfam" id="PF00884">
    <property type="entry name" value="Sulfatase"/>
    <property type="match status" value="1"/>
</dbReference>
<sequence>MNKTLLLPKTSLSVFALTAIAFSGIAQNQSKPNIVHIVADDVGYDDLSCFGSKDIHTPNLDALAESGIKFTSFYAPHGTCTPSRAALLTGRYAPRVNNNTGLYVLFPHSKHGLEDELEVSITELLKEQGYRTGLYGKWHLGHLPQYLPCVHGFDEFLGIPYPNDHGPERIGNSGWRPNGISDPAIPLIEQAQVIKRCDNNDLAELPALFTREACKFIYRSAKEDQPFYLQYANIETHTPWFVPKGFEGRSKAAAYGDAVEYLDTSVGIILNTLKRLKIEDNTIIVFTSDNGPLVHKDEELENCYGRFGFTDPDREHVLREGKYQERFEGGIKVSCIMKWPGHIPAATESDEPITGMDLFTTFAHIGGAEIPTDRVIDGKDIRDLMFGKEGAKSPHEAVYGFTATGRLMSVRYQNWKLILSGKHWTGNFDSPQLYDLTADMGEATNVASEHPGVVKKIMKMAENAKIAIKNNQPLK</sequence>
<evidence type="ECO:0000259" key="6">
    <source>
        <dbReference type="Pfam" id="PF00884"/>
    </source>
</evidence>
<evidence type="ECO:0000256" key="4">
    <source>
        <dbReference type="ARBA" id="ARBA00022837"/>
    </source>
</evidence>
<dbReference type="InterPro" id="IPR000917">
    <property type="entry name" value="Sulfatase_N"/>
</dbReference>
<dbReference type="Gene3D" id="3.40.720.10">
    <property type="entry name" value="Alkaline Phosphatase, subunit A"/>
    <property type="match status" value="1"/>
</dbReference>
<dbReference type="GO" id="GO:0004065">
    <property type="term" value="F:arylsulfatase activity"/>
    <property type="evidence" value="ECO:0007669"/>
    <property type="project" value="TreeGrafter"/>
</dbReference>
<organism evidence="7 8">
    <name type="scientific">Sunxiuqinia elliptica</name>
    <dbReference type="NCBI Taxonomy" id="655355"/>
    <lineage>
        <taxon>Bacteria</taxon>
        <taxon>Pseudomonadati</taxon>
        <taxon>Bacteroidota</taxon>
        <taxon>Bacteroidia</taxon>
        <taxon>Marinilabiliales</taxon>
        <taxon>Prolixibacteraceae</taxon>
        <taxon>Sunxiuqinia</taxon>
    </lineage>
</organism>
<dbReference type="RefSeq" id="WP_093920888.1">
    <property type="nucleotide sequence ID" value="NZ_FONW01000010.1"/>
</dbReference>
<keyword evidence="3" id="KW-0378">Hydrolase</keyword>
<evidence type="ECO:0000256" key="5">
    <source>
        <dbReference type="SAM" id="SignalP"/>
    </source>
</evidence>
<keyword evidence="5" id="KW-0732">Signal</keyword>
<dbReference type="GO" id="GO:0046872">
    <property type="term" value="F:metal ion binding"/>
    <property type="evidence" value="ECO:0007669"/>
    <property type="project" value="UniProtKB-KW"/>
</dbReference>
<proteinExistence type="inferred from homology"/>
<feature type="chain" id="PRO_5011560750" evidence="5">
    <location>
        <begin position="29"/>
        <end position="475"/>
    </location>
</feature>
<dbReference type="InterPro" id="IPR024607">
    <property type="entry name" value="Sulfatase_CS"/>
</dbReference>
<evidence type="ECO:0000313" key="7">
    <source>
        <dbReference type="EMBL" id="SFF58649.1"/>
    </source>
</evidence>
<protein>
    <submittedName>
        <fullName evidence="7">Uncharacterized sulfatase</fullName>
    </submittedName>
</protein>
<dbReference type="PANTHER" id="PTHR42693">
    <property type="entry name" value="ARYLSULFATASE FAMILY MEMBER"/>
    <property type="match status" value="1"/>
</dbReference>
<evidence type="ECO:0000256" key="2">
    <source>
        <dbReference type="ARBA" id="ARBA00022723"/>
    </source>
</evidence>
<dbReference type="CDD" id="cd16026">
    <property type="entry name" value="GALNS_like"/>
    <property type="match status" value="1"/>
</dbReference>
<dbReference type="STRING" id="655355.SAMN05216283_11015"/>
<keyword evidence="2" id="KW-0479">Metal-binding</keyword>
<feature type="signal peptide" evidence="5">
    <location>
        <begin position="1"/>
        <end position="28"/>
    </location>
</feature>
<dbReference type="PROSITE" id="PS00523">
    <property type="entry name" value="SULFATASE_1"/>
    <property type="match status" value="1"/>
</dbReference>
<dbReference type="Gene3D" id="3.30.1120.10">
    <property type="match status" value="1"/>
</dbReference>
<dbReference type="AlphaFoldDB" id="A0A1I2JWS8"/>
<keyword evidence="4" id="KW-0106">Calcium</keyword>
<keyword evidence="8" id="KW-1185">Reference proteome</keyword>
<gene>
    <name evidence="7" type="ORF">SAMN05216283_11015</name>
</gene>
<feature type="domain" description="Sulfatase N-terminal" evidence="6">
    <location>
        <begin position="32"/>
        <end position="366"/>
    </location>
</feature>
<evidence type="ECO:0000256" key="1">
    <source>
        <dbReference type="ARBA" id="ARBA00008779"/>
    </source>
</evidence>
<evidence type="ECO:0000256" key="3">
    <source>
        <dbReference type="ARBA" id="ARBA00022801"/>
    </source>
</evidence>
<dbReference type="PANTHER" id="PTHR42693:SF33">
    <property type="entry name" value="ARYLSULFATASE"/>
    <property type="match status" value="1"/>
</dbReference>
<dbReference type="InterPro" id="IPR017850">
    <property type="entry name" value="Alkaline_phosphatase_core_sf"/>
</dbReference>
<dbReference type="Proteomes" id="UP000198964">
    <property type="component" value="Unassembled WGS sequence"/>
</dbReference>
<evidence type="ECO:0000313" key="8">
    <source>
        <dbReference type="Proteomes" id="UP000198964"/>
    </source>
</evidence>
<dbReference type="InterPro" id="IPR050738">
    <property type="entry name" value="Sulfatase"/>
</dbReference>
<comment type="similarity">
    <text evidence="1">Belongs to the sulfatase family.</text>
</comment>
<reference evidence="7 8" key="1">
    <citation type="submission" date="2016-10" db="EMBL/GenBank/DDBJ databases">
        <authorList>
            <person name="de Groot N.N."/>
        </authorList>
    </citation>
    <scope>NUCLEOTIDE SEQUENCE [LARGE SCALE GENOMIC DNA]</scope>
    <source>
        <strain evidence="7 8">CGMCC 1.9156</strain>
    </source>
</reference>